<comment type="similarity">
    <text evidence="3 11">Belongs to the ketopantoate reductase family.</text>
</comment>
<proteinExistence type="inferred from homology"/>
<evidence type="ECO:0000256" key="7">
    <source>
        <dbReference type="ARBA" id="ARBA00022857"/>
    </source>
</evidence>
<dbReference type="InterPro" id="IPR013328">
    <property type="entry name" value="6PGD_dom2"/>
</dbReference>
<dbReference type="NCBIfam" id="TIGR00745">
    <property type="entry name" value="apbA_panE"/>
    <property type="match status" value="1"/>
</dbReference>
<dbReference type="UniPathway" id="UPA00028">
    <property type="reaction ID" value="UER00004"/>
</dbReference>
<dbReference type="Gene3D" id="3.40.50.720">
    <property type="entry name" value="NAD(P)-binding Rossmann-like Domain"/>
    <property type="match status" value="1"/>
</dbReference>
<reference evidence="14 15" key="1">
    <citation type="submission" date="2016-01" db="EMBL/GenBank/DDBJ databases">
        <authorList>
            <person name="Oliw E.H."/>
        </authorList>
    </citation>
    <scope>NUCLEOTIDE SEQUENCE [LARGE SCALE GENOMIC DNA]</scope>
    <source>
        <strain evidence="14 15">KA00635</strain>
    </source>
</reference>
<feature type="domain" description="Ketopantoate reductase N-terminal" evidence="12">
    <location>
        <begin position="5"/>
        <end position="151"/>
    </location>
</feature>
<evidence type="ECO:0000256" key="3">
    <source>
        <dbReference type="ARBA" id="ARBA00007870"/>
    </source>
</evidence>
<dbReference type="GO" id="GO:0050661">
    <property type="term" value="F:NADP binding"/>
    <property type="evidence" value="ECO:0007669"/>
    <property type="project" value="TreeGrafter"/>
</dbReference>
<keyword evidence="7 11" id="KW-0521">NADP</keyword>
<evidence type="ECO:0000256" key="10">
    <source>
        <dbReference type="ARBA" id="ARBA00048793"/>
    </source>
</evidence>
<feature type="domain" description="Ketopantoate reductase C-terminal" evidence="13">
    <location>
        <begin position="188"/>
        <end position="310"/>
    </location>
</feature>
<name>A0A133XYP4_9LACT</name>
<dbReference type="SUPFAM" id="SSF51735">
    <property type="entry name" value="NAD(P)-binding Rossmann-fold domains"/>
    <property type="match status" value="1"/>
</dbReference>
<dbReference type="GO" id="GO:0005737">
    <property type="term" value="C:cytoplasm"/>
    <property type="evidence" value="ECO:0007669"/>
    <property type="project" value="TreeGrafter"/>
</dbReference>
<keyword evidence="8 11" id="KW-0560">Oxidoreductase</keyword>
<dbReference type="PANTHER" id="PTHR43765:SF2">
    <property type="entry name" value="2-DEHYDROPANTOATE 2-REDUCTASE"/>
    <property type="match status" value="1"/>
</dbReference>
<organism evidence="14 15">
    <name type="scientific">Aerococcus christensenii</name>
    <dbReference type="NCBI Taxonomy" id="87541"/>
    <lineage>
        <taxon>Bacteria</taxon>
        <taxon>Bacillati</taxon>
        <taxon>Bacillota</taxon>
        <taxon>Bacilli</taxon>
        <taxon>Lactobacillales</taxon>
        <taxon>Aerococcaceae</taxon>
        <taxon>Aerococcus</taxon>
    </lineage>
</organism>
<dbReference type="InterPro" id="IPR050838">
    <property type="entry name" value="Ketopantoate_reductase"/>
</dbReference>
<evidence type="ECO:0000256" key="5">
    <source>
        <dbReference type="ARBA" id="ARBA00019465"/>
    </source>
</evidence>
<dbReference type="InterPro" id="IPR036291">
    <property type="entry name" value="NAD(P)-bd_dom_sf"/>
</dbReference>
<keyword evidence="6 11" id="KW-0566">Pantothenate biosynthesis</keyword>
<evidence type="ECO:0000256" key="8">
    <source>
        <dbReference type="ARBA" id="ARBA00023002"/>
    </source>
</evidence>
<dbReference type="NCBIfam" id="NF005088">
    <property type="entry name" value="PRK06522.1-2"/>
    <property type="match status" value="1"/>
</dbReference>
<dbReference type="InterPro" id="IPR013332">
    <property type="entry name" value="KPR_N"/>
</dbReference>
<evidence type="ECO:0000256" key="4">
    <source>
        <dbReference type="ARBA" id="ARBA00013014"/>
    </source>
</evidence>
<dbReference type="PROSITE" id="PS51257">
    <property type="entry name" value="PROKAR_LIPOPROTEIN"/>
    <property type="match status" value="1"/>
</dbReference>
<dbReference type="Gene3D" id="1.10.1040.10">
    <property type="entry name" value="N-(1-d-carboxylethyl)-l-norvaline Dehydrogenase, domain 2"/>
    <property type="match status" value="1"/>
</dbReference>
<evidence type="ECO:0000259" key="12">
    <source>
        <dbReference type="Pfam" id="PF02558"/>
    </source>
</evidence>
<evidence type="ECO:0000256" key="1">
    <source>
        <dbReference type="ARBA" id="ARBA00002919"/>
    </source>
</evidence>
<dbReference type="Pfam" id="PF02558">
    <property type="entry name" value="ApbA"/>
    <property type="match status" value="1"/>
</dbReference>
<evidence type="ECO:0000256" key="9">
    <source>
        <dbReference type="ARBA" id="ARBA00032024"/>
    </source>
</evidence>
<dbReference type="EMBL" id="LSCQ01000050">
    <property type="protein sequence ID" value="KXB36065.1"/>
    <property type="molecule type" value="Genomic_DNA"/>
</dbReference>
<dbReference type="SUPFAM" id="SSF48179">
    <property type="entry name" value="6-phosphogluconate dehydrogenase C-terminal domain-like"/>
    <property type="match status" value="1"/>
</dbReference>
<dbReference type="InterPro" id="IPR013752">
    <property type="entry name" value="KPA_reductase"/>
</dbReference>
<accession>A0A133XYP4</accession>
<dbReference type="AlphaFoldDB" id="A0A133XYP4"/>
<comment type="function">
    <text evidence="1 11">Catalyzes the NADPH-dependent reduction of ketopantoate into pantoic acid.</text>
</comment>
<dbReference type="InterPro" id="IPR003710">
    <property type="entry name" value="ApbA"/>
</dbReference>
<dbReference type="InterPro" id="IPR008927">
    <property type="entry name" value="6-PGluconate_DH-like_C_sf"/>
</dbReference>
<dbReference type="PATRIC" id="fig|87541.4.peg.1072"/>
<evidence type="ECO:0000313" key="14">
    <source>
        <dbReference type="EMBL" id="KXB36065.1"/>
    </source>
</evidence>
<protein>
    <recommendedName>
        <fullName evidence="5 11">2-dehydropantoate 2-reductase</fullName>
        <ecNumber evidence="4 11">1.1.1.169</ecNumber>
    </recommendedName>
    <alternativeName>
        <fullName evidence="9 11">Ketopantoate reductase</fullName>
    </alternativeName>
</protein>
<dbReference type="EC" id="1.1.1.169" evidence="4 11"/>
<evidence type="ECO:0000313" key="15">
    <source>
        <dbReference type="Proteomes" id="UP000070422"/>
    </source>
</evidence>
<comment type="caution">
    <text evidence="14">The sequence shown here is derived from an EMBL/GenBank/DDBJ whole genome shotgun (WGS) entry which is preliminary data.</text>
</comment>
<comment type="catalytic activity">
    <reaction evidence="10 11">
        <text>(R)-pantoate + NADP(+) = 2-dehydropantoate + NADPH + H(+)</text>
        <dbReference type="Rhea" id="RHEA:16233"/>
        <dbReference type="ChEBI" id="CHEBI:11561"/>
        <dbReference type="ChEBI" id="CHEBI:15378"/>
        <dbReference type="ChEBI" id="CHEBI:15980"/>
        <dbReference type="ChEBI" id="CHEBI:57783"/>
        <dbReference type="ChEBI" id="CHEBI:58349"/>
        <dbReference type="EC" id="1.1.1.169"/>
    </reaction>
</comment>
<comment type="pathway">
    <text evidence="2 11">Cofactor biosynthesis; (R)-pantothenate biosynthesis; (R)-pantoate from 3-methyl-2-oxobutanoate: step 2/2.</text>
</comment>
<dbReference type="GO" id="GO:0008677">
    <property type="term" value="F:2-dehydropantoate 2-reductase activity"/>
    <property type="evidence" value="ECO:0007669"/>
    <property type="project" value="UniProtKB-EC"/>
</dbReference>
<gene>
    <name evidence="14" type="ORF">HMPREF3187_01083</name>
</gene>
<dbReference type="Pfam" id="PF08546">
    <property type="entry name" value="ApbA_C"/>
    <property type="match status" value="1"/>
</dbReference>
<evidence type="ECO:0000256" key="11">
    <source>
        <dbReference type="RuleBase" id="RU362068"/>
    </source>
</evidence>
<dbReference type="GO" id="GO:0015940">
    <property type="term" value="P:pantothenate biosynthetic process"/>
    <property type="evidence" value="ECO:0007669"/>
    <property type="project" value="UniProtKB-UniPathway"/>
</dbReference>
<evidence type="ECO:0000256" key="2">
    <source>
        <dbReference type="ARBA" id="ARBA00004994"/>
    </source>
</evidence>
<sequence length="316" mass="34967">MFMKIVIVGAGAMGCRFGLMLKKAGKDVTLIDSWDKQVEEISKNGINANYNGEEVHVDIPIYHQKAVDPSLKADLVIIFTKAMQLEQALEDTKSIVTDSTQVLCLMNGIGYEDILRKYFDGEHIIIGNTMWTAGLEGPGHPKLFGNGYVNMLNLGKSDKAVEGAQEVVKVLDEGGLNAIYEKGIFFLIYKKICVNATMNGLCTILEANMADLGEAKASDHIVRNIVSEVVDVARAEGVEMDKEEMYQHVYECYNRETIGAHFPSMYQDLIKNNRLTEIDYINGAIAAKGEKLGIPTPYNHFLTALVHTKEQILGAK</sequence>
<evidence type="ECO:0000259" key="13">
    <source>
        <dbReference type="Pfam" id="PF08546"/>
    </source>
</evidence>
<evidence type="ECO:0000256" key="6">
    <source>
        <dbReference type="ARBA" id="ARBA00022655"/>
    </source>
</evidence>
<dbReference type="STRING" id="87541.AWM71_00210"/>
<dbReference type="Proteomes" id="UP000070422">
    <property type="component" value="Unassembled WGS sequence"/>
</dbReference>
<dbReference type="PANTHER" id="PTHR43765">
    <property type="entry name" value="2-DEHYDROPANTOATE 2-REDUCTASE-RELATED"/>
    <property type="match status" value="1"/>
</dbReference>